<dbReference type="InterPro" id="IPR010155">
    <property type="entry name" value="CRISPR-assoc_prot_Cas5d"/>
</dbReference>
<dbReference type="RefSeq" id="WP_236496723.1">
    <property type="nucleotide sequence ID" value="NZ_CP091244.1"/>
</dbReference>
<dbReference type="NCBIfam" id="TIGR01876">
    <property type="entry name" value="cas_Cas5d"/>
    <property type="match status" value="1"/>
</dbReference>
<keyword evidence="2" id="KW-0255">Endonuclease</keyword>
<protein>
    <recommendedName>
        <fullName evidence="2">pre-crRNA processing endonuclease</fullName>
        <ecNumber evidence="2">3.1.-.-</ecNumber>
    </recommendedName>
</protein>
<dbReference type="InterPro" id="IPR021124">
    <property type="entry name" value="CRISPR-assoc_prot_Cas5"/>
</dbReference>
<dbReference type="PIRSF" id="PIRSF029950">
    <property type="entry name" value="Cas_CT1134"/>
    <property type="match status" value="1"/>
</dbReference>
<evidence type="ECO:0000256" key="1">
    <source>
        <dbReference type="ARBA" id="ARBA00023118"/>
    </source>
</evidence>
<proteinExistence type="inferred from homology"/>
<evidence type="ECO:0000256" key="2">
    <source>
        <dbReference type="PIRNR" id="PIRNR029950"/>
    </source>
</evidence>
<keyword evidence="2" id="KW-0378">Hydrolase</keyword>
<dbReference type="InterPro" id="IPR013422">
    <property type="entry name" value="CRISPR-assoc_prot_Cas5_N"/>
</dbReference>
<keyword evidence="2" id="KW-0694">RNA-binding</keyword>
<dbReference type="EC" id="3.1.-.-" evidence="2"/>
<keyword evidence="4" id="KW-1185">Reference proteome</keyword>
<dbReference type="Gene3D" id="3.30.70.2660">
    <property type="match status" value="1"/>
</dbReference>
<dbReference type="CDD" id="cd09752">
    <property type="entry name" value="Cas5_I-C"/>
    <property type="match status" value="1"/>
</dbReference>
<dbReference type="Pfam" id="PF09704">
    <property type="entry name" value="Cas_Cas5d"/>
    <property type="match status" value="1"/>
</dbReference>
<name>A0ABY3STU3_9GAMM</name>
<evidence type="ECO:0000313" key="3">
    <source>
        <dbReference type="EMBL" id="UJS22937.1"/>
    </source>
</evidence>
<evidence type="ECO:0000313" key="4">
    <source>
        <dbReference type="Proteomes" id="UP001054801"/>
    </source>
</evidence>
<dbReference type="EMBL" id="CP091244">
    <property type="protein sequence ID" value="UJS22937.1"/>
    <property type="molecule type" value="Genomic_DNA"/>
</dbReference>
<comment type="function">
    <text evidence="2">CRISPR (clustered regularly interspaced short palindromic repeat) is an adaptive immune system that provides protection against mobile genetic elements (viruses, transposable elements and conjugative plasmids). CRISPR clusters contain spacers, sequences complementary to antecedent mobile elements, and target invading nucleic acids. CRISPR clusters are transcribed and processed into CRISPR RNA (crRNA).</text>
</comment>
<organism evidence="3 4">
    <name type="scientific">Thiothrix winogradskyi</name>
    <dbReference type="NCBI Taxonomy" id="96472"/>
    <lineage>
        <taxon>Bacteria</taxon>
        <taxon>Pseudomonadati</taxon>
        <taxon>Pseudomonadota</taxon>
        <taxon>Gammaproteobacteria</taxon>
        <taxon>Thiotrichales</taxon>
        <taxon>Thiotrichaceae</taxon>
        <taxon>Thiothrix</taxon>
    </lineage>
</organism>
<dbReference type="NCBIfam" id="TIGR02593">
    <property type="entry name" value="CRISPR_cas5"/>
    <property type="match status" value="1"/>
</dbReference>
<sequence length="220" mass="25529">MQTFCLEVTGDFACFTRPEMKVERVSYDVITPSAARAVFEAILWKPAIRWHIRKIEVLKPIRWINLRRNEVSGVVPAGAVKSAMKQGKGNLGMYIEEDRQQRAGLFLRDVRYRLHAEFEMLDNNPENNSVKFAEMFKRRASKGQCFNQPYLGTREFSCDFRLVEADTTPVQPLPETRELGWMLYDMDFADTANPMPRFFQAKMQDGVIHIPAWDSEEIRG</sequence>
<accession>A0ABY3STU3</accession>
<gene>
    <name evidence="3" type="primary">cas5c</name>
    <name evidence="3" type="ORF">L2Y54_13405</name>
</gene>
<dbReference type="Proteomes" id="UP001054801">
    <property type="component" value="Chromosome"/>
</dbReference>
<reference evidence="3" key="1">
    <citation type="journal article" date="2022" name="Microorganisms">
        <title>Two New Species of Filamentous Sulfur Bacteria of the Genus Thiothrix, Thiothrix winogradskyi sp. nov. and 'Candidatus Thiothrix sulfatifontis' sp. nov.</title>
        <authorList>
            <person name="Ravin N.V."/>
            <person name="Rossetti S."/>
            <person name="Beletsky A.V."/>
            <person name="Kadnikov V.V."/>
            <person name="Rudenko T.S."/>
            <person name="Smolyakov D.D."/>
            <person name="Moskvitina M.I."/>
            <person name="Gureeva M.V."/>
            <person name="Mardanov A.V."/>
            <person name="Grabovich M.Y."/>
        </authorList>
    </citation>
    <scope>NUCLEOTIDE SEQUENCE</scope>
    <source>
        <strain evidence="3">CT3</strain>
    </source>
</reference>
<keyword evidence="2" id="KW-0540">Nuclease</keyword>
<comment type="similarity">
    <text evidence="2">Belongs to the CRISPR-associated protein Cas5 family. Subtype I-C/Dvulg subfamily.</text>
</comment>
<keyword evidence="1 2" id="KW-0051">Antiviral defense</keyword>